<protein>
    <submittedName>
        <fullName evidence="1">Uncharacterized protein</fullName>
    </submittedName>
</protein>
<reference evidence="1 2" key="1">
    <citation type="submission" date="2020-10" db="EMBL/GenBank/DDBJ databases">
        <authorList>
            <person name="Kazantseva O.A."/>
            <person name="Piligrimova E.G."/>
            <person name="Shadrin A.M."/>
        </authorList>
    </citation>
    <scope>NUCLEOTIDE SEQUENCE [LARGE SCALE GENOMIC DNA]</scope>
</reference>
<sequence length="70" mass="8654">MRWISSTPKFNGDTRIATEFLWFPKKLNHEWRWLETAKIRQVAYQKYTAGGYKLFWEDVEWIDNEKEKIK</sequence>
<evidence type="ECO:0000313" key="2">
    <source>
        <dbReference type="Proteomes" id="UP000594029"/>
    </source>
</evidence>
<organism evidence="1 2">
    <name type="scientific">Bacillus phage Kirov</name>
    <dbReference type="NCBI Taxonomy" id="2783539"/>
    <lineage>
        <taxon>Viruses</taxon>
        <taxon>Duplodnaviria</taxon>
        <taxon>Heunggongvirae</taxon>
        <taxon>Uroviricota</taxon>
        <taxon>Caudoviricetes</taxon>
        <taxon>Andregratiavirinae</taxon>
        <taxon>Kirovvirus</taxon>
        <taxon>Kirovvirus kirov</taxon>
    </lineage>
</organism>
<evidence type="ECO:0000313" key="1">
    <source>
        <dbReference type="EMBL" id="QOV08307.1"/>
    </source>
</evidence>
<keyword evidence="2" id="KW-1185">Reference proteome</keyword>
<gene>
    <name evidence="1" type="ORF">Kirov_108</name>
</gene>
<accession>A0A7U3NJV5</accession>
<name>A0A7U3NJV5_9CAUD</name>
<dbReference type="Proteomes" id="UP000594029">
    <property type="component" value="Segment"/>
</dbReference>
<dbReference type="EMBL" id="MW084976">
    <property type="protein sequence ID" value="QOV08307.1"/>
    <property type="molecule type" value="Genomic_DNA"/>
</dbReference>
<proteinExistence type="predicted"/>